<reference evidence="1" key="2">
    <citation type="submission" date="2023-01" db="EMBL/GenBank/DDBJ databases">
        <title>Draft genome sequence of Litoribrevibacter albus strain NBRC 110071.</title>
        <authorList>
            <person name="Sun Q."/>
            <person name="Mori K."/>
        </authorList>
    </citation>
    <scope>NUCLEOTIDE SEQUENCE</scope>
    <source>
        <strain evidence="1">NBRC 110071</strain>
    </source>
</reference>
<evidence type="ECO:0000313" key="1">
    <source>
        <dbReference type="EMBL" id="GLQ32991.1"/>
    </source>
</evidence>
<dbReference type="EMBL" id="BSNM01000016">
    <property type="protein sequence ID" value="GLQ32991.1"/>
    <property type="molecule type" value="Genomic_DNA"/>
</dbReference>
<comment type="caution">
    <text evidence="1">The sequence shown here is derived from an EMBL/GenBank/DDBJ whole genome shotgun (WGS) entry which is preliminary data.</text>
</comment>
<evidence type="ECO:0000313" key="2">
    <source>
        <dbReference type="Proteomes" id="UP001161389"/>
    </source>
</evidence>
<dbReference type="RefSeq" id="WP_284383178.1">
    <property type="nucleotide sequence ID" value="NZ_BSNM01000016.1"/>
</dbReference>
<keyword evidence="2" id="KW-1185">Reference proteome</keyword>
<dbReference type="Proteomes" id="UP001161389">
    <property type="component" value="Unassembled WGS sequence"/>
</dbReference>
<sequence>MIFAQWMHRRWLLIFSRLFWLVLVSVVWSSPSVSFAGTDCDRLCKAQWAVRLSPSPAIVDQFGVQMEAWASLLMEISDAPTYLTYMDSYQLMAAKDLSQYGARYLRRKLRGKELTELFDHLKDQQAKGLAKQLSNTLTADEAEVDAYIRKLMWVRMREARRYLIRRLDEVYGLSRLSYLLRYESREFVGQYMLQQAERWSVGVDRAELKSFQDQINEWLMSEIDVDPSQFQTKNYHQVISRLTYVLRNVSDQELREAISYYQHPNYQVMLELIEKAWTLHFQRLRVKNSLSDQDSPVQ</sequence>
<gene>
    <name evidence="1" type="ORF">GCM10007876_34700</name>
</gene>
<accession>A0AA37SEE7</accession>
<name>A0AA37SEE7_9GAMM</name>
<dbReference type="AlphaFoldDB" id="A0AA37SEE7"/>
<proteinExistence type="predicted"/>
<protein>
    <submittedName>
        <fullName evidence="1">Uncharacterized protein</fullName>
    </submittedName>
</protein>
<reference evidence="1" key="1">
    <citation type="journal article" date="2014" name="Int. J. Syst. Evol. Microbiol.">
        <title>Complete genome sequence of Corynebacterium casei LMG S-19264T (=DSM 44701T), isolated from a smear-ripened cheese.</title>
        <authorList>
            <consortium name="US DOE Joint Genome Institute (JGI-PGF)"/>
            <person name="Walter F."/>
            <person name="Albersmeier A."/>
            <person name="Kalinowski J."/>
            <person name="Ruckert C."/>
        </authorList>
    </citation>
    <scope>NUCLEOTIDE SEQUENCE</scope>
    <source>
        <strain evidence="1">NBRC 110071</strain>
    </source>
</reference>
<organism evidence="1 2">
    <name type="scientific">Litoribrevibacter albus</name>
    <dbReference type="NCBI Taxonomy" id="1473156"/>
    <lineage>
        <taxon>Bacteria</taxon>
        <taxon>Pseudomonadati</taxon>
        <taxon>Pseudomonadota</taxon>
        <taxon>Gammaproteobacteria</taxon>
        <taxon>Oceanospirillales</taxon>
        <taxon>Oceanospirillaceae</taxon>
        <taxon>Litoribrevibacter</taxon>
    </lineage>
</organism>